<proteinExistence type="predicted"/>
<evidence type="ECO:0000313" key="1">
    <source>
        <dbReference type="EMBL" id="KAH7954922.1"/>
    </source>
</evidence>
<protein>
    <submittedName>
        <fullName evidence="1">Uncharacterized protein</fullName>
    </submittedName>
</protein>
<gene>
    <name evidence="1" type="ORF">HPB49_022818</name>
</gene>
<reference evidence="1" key="1">
    <citation type="submission" date="2020-05" db="EMBL/GenBank/DDBJ databases">
        <title>Large-scale comparative analyses of tick genomes elucidate their genetic diversity and vector capacities.</title>
        <authorList>
            <person name="Jia N."/>
            <person name="Wang J."/>
            <person name="Shi W."/>
            <person name="Du L."/>
            <person name="Sun Y."/>
            <person name="Zhan W."/>
            <person name="Jiang J."/>
            <person name="Wang Q."/>
            <person name="Zhang B."/>
            <person name="Ji P."/>
            <person name="Sakyi L.B."/>
            <person name="Cui X."/>
            <person name="Yuan T."/>
            <person name="Jiang B."/>
            <person name="Yang W."/>
            <person name="Lam T.T.-Y."/>
            <person name="Chang Q."/>
            <person name="Ding S."/>
            <person name="Wang X."/>
            <person name="Zhu J."/>
            <person name="Ruan X."/>
            <person name="Zhao L."/>
            <person name="Wei J."/>
            <person name="Que T."/>
            <person name="Du C."/>
            <person name="Cheng J."/>
            <person name="Dai P."/>
            <person name="Han X."/>
            <person name="Huang E."/>
            <person name="Gao Y."/>
            <person name="Liu J."/>
            <person name="Shao H."/>
            <person name="Ye R."/>
            <person name="Li L."/>
            <person name="Wei W."/>
            <person name="Wang X."/>
            <person name="Wang C."/>
            <person name="Yang T."/>
            <person name="Huo Q."/>
            <person name="Li W."/>
            <person name="Guo W."/>
            <person name="Chen H."/>
            <person name="Zhou L."/>
            <person name="Ni X."/>
            <person name="Tian J."/>
            <person name="Zhou Y."/>
            <person name="Sheng Y."/>
            <person name="Liu T."/>
            <person name="Pan Y."/>
            <person name="Xia L."/>
            <person name="Li J."/>
            <person name="Zhao F."/>
            <person name="Cao W."/>
        </authorList>
    </citation>
    <scope>NUCLEOTIDE SEQUENCE</scope>
    <source>
        <strain evidence="1">Dsil-2018</strain>
    </source>
</reference>
<sequence length="353" mass="38677">MRRKDRTQALTTISAMSMLQCVNMFNLVYLFMRYEELLPAQAQQLRNQVESVMPDVKNLDKYMDRRDGVIFVSLFAAISVLFDYVLYLGVDSQKPRLILCAWTWGIIDSSFDAAIGIASGNMSFMDHLHGKSIQRLGAAPEVRSPLTPATPAEKGPPNNETVSSARAPREQVIDYQSTIVDHEAYRLTQEQSTVLLLYVLFRLIFKVVALAGIKDFASRVAIECEKRNLALQLGYEAETVSLEEPAVPGPPKSRKIAMPVPQDLPAPKALPPPVVPHFIPGMPGIPFPPPPGFIAQPPPDGKEPPDGKGPPPPPGMLAASDTRSPAPPGFLFPPPSVVPYPTVDPTSFGNRPY</sequence>
<comment type="caution">
    <text evidence="1">The sequence shown here is derived from an EMBL/GenBank/DDBJ whole genome shotgun (WGS) entry which is preliminary data.</text>
</comment>
<dbReference type="Proteomes" id="UP000821865">
    <property type="component" value="Chromosome 4"/>
</dbReference>
<dbReference type="EMBL" id="CM023473">
    <property type="protein sequence ID" value="KAH7954922.1"/>
    <property type="molecule type" value="Genomic_DNA"/>
</dbReference>
<keyword evidence="2" id="KW-1185">Reference proteome</keyword>
<name>A0ACB8D0Y6_DERSI</name>
<evidence type="ECO:0000313" key="2">
    <source>
        <dbReference type="Proteomes" id="UP000821865"/>
    </source>
</evidence>
<accession>A0ACB8D0Y6</accession>
<organism evidence="1 2">
    <name type="scientific">Dermacentor silvarum</name>
    <name type="common">Tick</name>
    <dbReference type="NCBI Taxonomy" id="543639"/>
    <lineage>
        <taxon>Eukaryota</taxon>
        <taxon>Metazoa</taxon>
        <taxon>Ecdysozoa</taxon>
        <taxon>Arthropoda</taxon>
        <taxon>Chelicerata</taxon>
        <taxon>Arachnida</taxon>
        <taxon>Acari</taxon>
        <taxon>Parasitiformes</taxon>
        <taxon>Ixodida</taxon>
        <taxon>Ixodoidea</taxon>
        <taxon>Ixodidae</taxon>
        <taxon>Rhipicephalinae</taxon>
        <taxon>Dermacentor</taxon>
    </lineage>
</organism>